<evidence type="ECO:0000259" key="2">
    <source>
        <dbReference type="Pfam" id="PF25984"/>
    </source>
</evidence>
<dbReference type="InterPro" id="IPR006143">
    <property type="entry name" value="RND_pump_MFP"/>
</dbReference>
<feature type="domain" description="YknX-like barrel-sandwich hybrid" evidence="2">
    <location>
        <begin position="102"/>
        <end position="238"/>
    </location>
</feature>
<dbReference type="STRING" id="1891926.Fuma_02002"/>
<dbReference type="KEGG" id="fmr:Fuma_02002"/>
<dbReference type="Pfam" id="PF25984">
    <property type="entry name" value="BSH_YknX"/>
    <property type="match status" value="1"/>
</dbReference>
<organism evidence="3 4">
    <name type="scientific">Fuerstiella marisgermanici</name>
    <dbReference type="NCBI Taxonomy" id="1891926"/>
    <lineage>
        <taxon>Bacteria</taxon>
        <taxon>Pseudomonadati</taxon>
        <taxon>Planctomycetota</taxon>
        <taxon>Planctomycetia</taxon>
        <taxon>Planctomycetales</taxon>
        <taxon>Planctomycetaceae</taxon>
        <taxon>Fuerstiella</taxon>
    </lineage>
</organism>
<dbReference type="Gene3D" id="2.40.30.170">
    <property type="match status" value="1"/>
</dbReference>
<sequence length="346" mass="37564">MNTAHIRFPYRSAIVLAVATFCAISFAPIRLAGGSDRAVPPRAVKSVHKTAAASSNTSTRDVAQMRFGKDSMMPSDNRQSFQSAGDVIQGFTEPYSDINMAASEMGTLADVFVREGQVVKAGELIAKLDDAVLRASLEVAAAGMSAEGELKSAATQLELKKVEQEKLAELFGRQHASQQELDRVRGEVDIATARLQSVCEDLEVRRLEHARIQTQLKQRQIRSTIDGVVVDVRKDKGEFVSPSDPVVAQIVQLDPLLVVFSVPIGNRDQIHSGQTVAMSIGERAAAVQGEVEFVSPTADASSGSFRVHVRLPNSERRWHGGEKTILLLDEAVPSPQPTEKLAKKTR</sequence>
<keyword evidence="4" id="KW-1185">Reference proteome</keyword>
<dbReference type="AlphaFoldDB" id="A0A1P8WEB6"/>
<dbReference type="NCBIfam" id="TIGR01730">
    <property type="entry name" value="RND_mfp"/>
    <property type="match status" value="1"/>
</dbReference>
<dbReference type="OrthoDB" id="268285at2"/>
<dbReference type="Gene3D" id="2.40.50.100">
    <property type="match status" value="1"/>
</dbReference>
<evidence type="ECO:0000313" key="4">
    <source>
        <dbReference type="Proteomes" id="UP000187735"/>
    </source>
</evidence>
<dbReference type="Proteomes" id="UP000187735">
    <property type="component" value="Chromosome"/>
</dbReference>
<dbReference type="RefSeq" id="WP_083731936.1">
    <property type="nucleotide sequence ID" value="NZ_CP017641.1"/>
</dbReference>
<evidence type="ECO:0000256" key="1">
    <source>
        <dbReference type="ARBA" id="ARBA00009477"/>
    </source>
</evidence>
<protein>
    <submittedName>
        <fullName evidence="3">Macrolide transporter subunit</fullName>
    </submittedName>
</protein>
<dbReference type="GO" id="GO:1990281">
    <property type="term" value="C:efflux pump complex"/>
    <property type="evidence" value="ECO:0007669"/>
    <property type="project" value="TreeGrafter"/>
</dbReference>
<dbReference type="EMBL" id="CP017641">
    <property type="protein sequence ID" value="APZ92391.1"/>
    <property type="molecule type" value="Genomic_DNA"/>
</dbReference>
<dbReference type="GO" id="GO:0015562">
    <property type="term" value="F:efflux transmembrane transporter activity"/>
    <property type="evidence" value="ECO:0007669"/>
    <property type="project" value="TreeGrafter"/>
</dbReference>
<dbReference type="InterPro" id="IPR058639">
    <property type="entry name" value="BSH_YknX-like"/>
</dbReference>
<reference evidence="3 4" key="1">
    <citation type="journal article" date="2016" name="Front. Microbiol.">
        <title>Fuerstia marisgermanicae gen. nov., sp. nov., an Unusual Member of the Phylum Planctomycetes from the German Wadden Sea.</title>
        <authorList>
            <person name="Kohn T."/>
            <person name="Heuer A."/>
            <person name="Jogler M."/>
            <person name="Vollmers J."/>
            <person name="Boedeker C."/>
            <person name="Bunk B."/>
            <person name="Rast P."/>
            <person name="Borchert D."/>
            <person name="Glockner I."/>
            <person name="Freese H.M."/>
            <person name="Klenk H.P."/>
            <person name="Overmann J."/>
            <person name="Kaster A.K."/>
            <person name="Rohde M."/>
            <person name="Wiegand S."/>
            <person name="Jogler C."/>
        </authorList>
    </citation>
    <scope>NUCLEOTIDE SEQUENCE [LARGE SCALE GENOMIC DNA]</scope>
    <source>
        <strain evidence="3 4">NH11</strain>
    </source>
</reference>
<proteinExistence type="inferred from homology"/>
<comment type="similarity">
    <text evidence="1">Belongs to the membrane fusion protein (MFP) (TC 8.A.1) family.</text>
</comment>
<dbReference type="PANTHER" id="PTHR30469">
    <property type="entry name" value="MULTIDRUG RESISTANCE PROTEIN MDTA"/>
    <property type="match status" value="1"/>
</dbReference>
<gene>
    <name evidence="3" type="ORF">Fuma_02002</name>
</gene>
<dbReference type="Gene3D" id="1.10.287.470">
    <property type="entry name" value="Helix hairpin bin"/>
    <property type="match status" value="1"/>
</dbReference>
<dbReference type="PANTHER" id="PTHR30469:SF15">
    <property type="entry name" value="HLYD FAMILY OF SECRETION PROTEINS"/>
    <property type="match status" value="1"/>
</dbReference>
<accession>A0A1P8WEB6</accession>
<name>A0A1P8WEB6_9PLAN</name>
<dbReference type="SUPFAM" id="SSF111369">
    <property type="entry name" value="HlyD-like secretion proteins"/>
    <property type="match status" value="1"/>
</dbReference>
<evidence type="ECO:0000313" key="3">
    <source>
        <dbReference type="EMBL" id="APZ92391.1"/>
    </source>
</evidence>